<name>A0A212J8E0_9BACT</name>
<dbReference type="EMBL" id="FLUL01000001">
    <property type="protein sequence ID" value="SBV95701.1"/>
    <property type="molecule type" value="Genomic_DNA"/>
</dbReference>
<dbReference type="Pfam" id="PF12532">
    <property type="entry name" value="DUF3732"/>
    <property type="match status" value="1"/>
</dbReference>
<evidence type="ECO:0000256" key="1">
    <source>
        <dbReference type="SAM" id="Coils"/>
    </source>
</evidence>
<sequence>MAIRIIPFKRDFVNVISGDNARGKSAIISIIDYCLASSKCSIPIGLIRNLTSWFGIVVSYGEEEILLAREEPGVEVVSNNMYIKRGKKIAIPEQIKEENANYRDIINELNKLSQLAKFDLGEKGISQPASIRDLISLNFQPQHLVANPYALFYKADTYQNREKLITIFPYILGVLDDELLGLKEELKDLKSREKTLGRELEQRRSIANNWLSEVKSYYAIAFEFGLIGEGLNDNNTWLPKDYIIYLRQALTKIDRNIIPLIKVGASTKISQRLAELDEKEFQVAAQIQEKKEKLYLIQSVKTSNIDYGNDILVQNSRLEGVSWLKLNINNKHHCPFCGSKDTSAKEYIDNFYVLSNELGSLSRKVADSHRVFNKEIANINSDLNRLEGEINEIRTEKQILSQENEEYQKHHQVLNSIFRFGGKLEEYQKHHQVLNSIFRFGGKLEESLKNYDKISESGDLENELEKIKKRIFEINKLLNQDVLDRKQKGILNQISANIKYYAKIFEAEYCNDDIQLNIENLTLKFASGNREDFLWEIGSGHNFMSYHISTILAIHEYLLTLVDKNKVPSFIIFDQPSQVYFPELKKDKLSEDQAVIKVKRIFKVLSEFKNRTESKIQIVIIEHAGEPTWKEYSKDIRLIKDWHGDSEDSALIPQIWIETGI</sequence>
<dbReference type="Gene3D" id="3.40.50.300">
    <property type="entry name" value="P-loop containing nucleotide triphosphate hydrolases"/>
    <property type="match status" value="1"/>
</dbReference>
<gene>
    <name evidence="2" type="ORF">KL86DYS2_10958</name>
</gene>
<dbReference type="InterPro" id="IPR027417">
    <property type="entry name" value="P-loop_NTPase"/>
</dbReference>
<dbReference type="InterPro" id="IPR022205">
    <property type="entry name" value="DUF3732"/>
</dbReference>
<accession>A0A212J8E0</accession>
<protein>
    <recommendedName>
        <fullName evidence="3">Rad50/SbcC-type AAA domain-containing protein</fullName>
    </recommendedName>
</protein>
<keyword evidence="1" id="KW-0175">Coiled coil</keyword>
<dbReference type="AlphaFoldDB" id="A0A212J8E0"/>
<feature type="coiled-coil region" evidence="1">
    <location>
        <begin position="369"/>
        <end position="410"/>
    </location>
</feature>
<proteinExistence type="predicted"/>
<reference evidence="2" key="1">
    <citation type="submission" date="2016-04" db="EMBL/GenBank/DDBJ databases">
        <authorList>
            <person name="Evans L.H."/>
            <person name="Alamgir A."/>
            <person name="Owens N."/>
            <person name="Weber N.D."/>
            <person name="Virtaneva K."/>
            <person name="Barbian K."/>
            <person name="Babar A."/>
            <person name="Rosenke K."/>
        </authorList>
    </citation>
    <scope>NUCLEOTIDE SEQUENCE</scope>
    <source>
        <strain evidence="2">86-2</strain>
    </source>
</reference>
<evidence type="ECO:0008006" key="3">
    <source>
        <dbReference type="Google" id="ProtNLM"/>
    </source>
</evidence>
<feature type="coiled-coil region" evidence="1">
    <location>
        <begin position="172"/>
        <end position="199"/>
    </location>
</feature>
<evidence type="ECO:0000313" key="2">
    <source>
        <dbReference type="EMBL" id="SBV95701.1"/>
    </source>
</evidence>
<organism evidence="2">
    <name type="scientific">uncultured Dysgonomonas sp</name>
    <dbReference type="NCBI Taxonomy" id="206096"/>
    <lineage>
        <taxon>Bacteria</taxon>
        <taxon>Pseudomonadati</taxon>
        <taxon>Bacteroidota</taxon>
        <taxon>Bacteroidia</taxon>
        <taxon>Bacteroidales</taxon>
        <taxon>Dysgonomonadaceae</taxon>
        <taxon>Dysgonomonas</taxon>
        <taxon>environmental samples</taxon>
    </lineage>
</organism>